<dbReference type="EMBL" id="RBIL01000001">
    <property type="protein sequence ID" value="RKQ93724.1"/>
    <property type="molecule type" value="Genomic_DNA"/>
</dbReference>
<evidence type="ECO:0000313" key="4">
    <source>
        <dbReference type="Proteomes" id="UP000278962"/>
    </source>
</evidence>
<keyword evidence="2" id="KW-0472">Membrane</keyword>
<keyword evidence="2" id="KW-1133">Transmembrane helix</keyword>
<name>A0A660LJY7_9ACTN</name>
<reference evidence="3 4" key="1">
    <citation type="submission" date="2018-10" db="EMBL/GenBank/DDBJ databases">
        <title>Genomic Encyclopedia of Archaeal and Bacterial Type Strains, Phase II (KMG-II): from individual species to whole genera.</title>
        <authorList>
            <person name="Goeker M."/>
        </authorList>
    </citation>
    <scope>NUCLEOTIDE SEQUENCE [LARGE SCALE GENOMIC DNA]</scope>
    <source>
        <strain evidence="3 4">DSM 14954</strain>
    </source>
</reference>
<evidence type="ECO:0000256" key="1">
    <source>
        <dbReference type="SAM" id="MobiDB-lite"/>
    </source>
</evidence>
<sequence>MSSRRESFRLPKELQLAAAAAVLLVLSFVLPWYQKSIFPQGRPVQSNVSALGAFSFVEAGILLVAVAVVFLVWTRQQKKAFHLPGGDGTAIVIAGSWAMLLLVYRLFDKPSIAGEGVGATIGIQWGIFGAMVAAGALIAAGLRVKQIDAPEPPNPAADDAGWVALPRRERERTPDRRPRDATAVTEFLRDRPSWEGDVNEPPPTTRLDDAPTTRLDDAPTTRLPEDPSEAPTRRERRPETTERLWEDE</sequence>
<feature type="transmembrane region" description="Helical" evidence="2">
    <location>
        <begin position="14"/>
        <end position="33"/>
    </location>
</feature>
<dbReference type="OrthoDB" id="5243989at2"/>
<evidence type="ECO:0000313" key="3">
    <source>
        <dbReference type="EMBL" id="RKQ93724.1"/>
    </source>
</evidence>
<feature type="transmembrane region" description="Helical" evidence="2">
    <location>
        <begin position="53"/>
        <end position="73"/>
    </location>
</feature>
<keyword evidence="2" id="KW-0812">Transmembrane</keyword>
<comment type="caution">
    <text evidence="3">The sequence shown here is derived from an EMBL/GenBank/DDBJ whole genome shotgun (WGS) entry which is preliminary data.</text>
</comment>
<dbReference type="RefSeq" id="WP_121252107.1">
    <property type="nucleotide sequence ID" value="NZ_RBIL01000001.1"/>
</dbReference>
<protein>
    <submittedName>
        <fullName evidence="3">Uncharacterized protein</fullName>
    </submittedName>
</protein>
<gene>
    <name evidence="3" type="ORF">C8N24_3595</name>
</gene>
<dbReference type="Proteomes" id="UP000278962">
    <property type="component" value="Unassembled WGS sequence"/>
</dbReference>
<keyword evidence="4" id="KW-1185">Reference proteome</keyword>
<evidence type="ECO:0000256" key="2">
    <source>
        <dbReference type="SAM" id="Phobius"/>
    </source>
</evidence>
<accession>A0A660LJY7</accession>
<feature type="transmembrane region" description="Helical" evidence="2">
    <location>
        <begin position="85"/>
        <end position="107"/>
    </location>
</feature>
<dbReference type="AlphaFoldDB" id="A0A660LJY7"/>
<feature type="compositionally biased region" description="Basic and acidic residues" evidence="1">
    <location>
        <begin position="206"/>
        <end position="248"/>
    </location>
</feature>
<feature type="region of interest" description="Disordered" evidence="1">
    <location>
        <begin position="188"/>
        <end position="248"/>
    </location>
</feature>
<feature type="transmembrane region" description="Helical" evidence="2">
    <location>
        <begin position="119"/>
        <end position="142"/>
    </location>
</feature>
<organism evidence="3 4">
    <name type="scientific">Solirubrobacter pauli</name>
    <dbReference type="NCBI Taxonomy" id="166793"/>
    <lineage>
        <taxon>Bacteria</taxon>
        <taxon>Bacillati</taxon>
        <taxon>Actinomycetota</taxon>
        <taxon>Thermoleophilia</taxon>
        <taxon>Solirubrobacterales</taxon>
        <taxon>Solirubrobacteraceae</taxon>
        <taxon>Solirubrobacter</taxon>
    </lineage>
</organism>
<proteinExistence type="predicted"/>